<protein>
    <recommendedName>
        <fullName evidence="5">Lipocalin-like domain-containing protein</fullName>
    </recommendedName>
</protein>
<evidence type="ECO:0000313" key="3">
    <source>
        <dbReference type="EMBL" id="QDV35195.1"/>
    </source>
</evidence>
<keyword evidence="2" id="KW-0732">Signal</keyword>
<accession>A0A518H2Y0</accession>
<feature type="region of interest" description="Disordered" evidence="1">
    <location>
        <begin position="107"/>
        <end position="128"/>
    </location>
</feature>
<dbReference type="AlphaFoldDB" id="A0A518H2Y0"/>
<keyword evidence="4" id="KW-1185">Reference proteome</keyword>
<dbReference type="Proteomes" id="UP000317835">
    <property type="component" value="Chromosome"/>
</dbReference>
<name>A0A518H2Y0_9BACT</name>
<dbReference type="KEGG" id="tpla:ElP_30980"/>
<organism evidence="3 4">
    <name type="scientific">Tautonia plasticadhaerens</name>
    <dbReference type="NCBI Taxonomy" id="2527974"/>
    <lineage>
        <taxon>Bacteria</taxon>
        <taxon>Pseudomonadati</taxon>
        <taxon>Planctomycetota</taxon>
        <taxon>Planctomycetia</taxon>
        <taxon>Isosphaerales</taxon>
        <taxon>Isosphaeraceae</taxon>
        <taxon>Tautonia</taxon>
    </lineage>
</organism>
<feature type="signal peptide" evidence="2">
    <location>
        <begin position="1"/>
        <end position="26"/>
    </location>
</feature>
<feature type="compositionally biased region" description="Acidic residues" evidence="1">
    <location>
        <begin position="143"/>
        <end position="152"/>
    </location>
</feature>
<feature type="region of interest" description="Disordered" evidence="1">
    <location>
        <begin position="143"/>
        <end position="171"/>
    </location>
</feature>
<feature type="chain" id="PRO_5022132592" description="Lipocalin-like domain-containing protein" evidence="2">
    <location>
        <begin position="27"/>
        <end position="171"/>
    </location>
</feature>
<evidence type="ECO:0000256" key="2">
    <source>
        <dbReference type="SAM" id="SignalP"/>
    </source>
</evidence>
<evidence type="ECO:0000256" key="1">
    <source>
        <dbReference type="SAM" id="MobiDB-lite"/>
    </source>
</evidence>
<evidence type="ECO:0008006" key="5">
    <source>
        <dbReference type="Google" id="ProtNLM"/>
    </source>
</evidence>
<dbReference type="EMBL" id="CP036426">
    <property type="protein sequence ID" value="QDV35195.1"/>
    <property type="molecule type" value="Genomic_DNA"/>
</dbReference>
<proteinExistence type="predicted"/>
<evidence type="ECO:0000313" key="4">
    <source>
        <dbReference type="Proteomes" id="UP000317835"/>
    </source>
</evidence>
<sequence precursor="true">MTRQSSLASIGLTALLISWTSSPAPARPQGDPESFARQMLGTYDIDRGMRGEERLSGEALEGNVKVTKDRICLLGPDGVEQYAAEYTVDEISDETARISLKAVAVEAPEELQTESKSDVGSGTSGKALATLDGDTLTLIYVPDGDEYPDDFEPDSREQNLFVLKRRADPSK</sequence>
<dbReference type="RefSeq" id="WP_145270628.1">
    <property type="nucleotide sequence ID" value="NZ_CP036426.1"/>
</dbReference>
<reference evidence="3 4" key="1">
    <citation type="submission" date="2019-02" db="EMBL/GenBank/DDBJ databases">
        <title>Deep-cultivation of Planctomycetes and their phenomic and genomic characterization uncovers novel biology.</title>
        <authorList>
            <person name="Wiegand S."/>
            <person name="Jogler M."/>
            <person name="Boedeker C."/>
            <person name="Pinto D."/>
            <person name="Vollmers J."/>
            <person name="Rivas-Marin E."/>
            <person name="Kohn T."/>
            <person name="Peeters S.H."/>
            <person name="Heuer A."/>
            <person name="Rast P."/>
            <person name="Oberbeckmann S."/>
            <person name="Bunk B."/>
            <person name="Jeske O."/>
            <person name="Meyerdierks A."/>
            <person name="Storesund J.E."/>
            <person name="Kallscheuer N."/>
            <person name="Luecker S."/>
            <person name="Lage O.M."/>
            <person name="Pohl T."/>
            <person name="Merkel B.J."/>
            <person name="Hornburger P."/>
            <person name="Mueller R.-W."/>
            <person name="Bruemmer F."/>
            <person name="Labrenz M."/>
            <person name="Spormann A.M."/>
            <person name="Op den Camp H."/>
            <person name="Overmann J."/>
            <person name="Amann R."/>
            <person name="Jetten M.S.M."/>
            <person name="Mascher T."/>
            <person name="Medema M.H."/>
            <person name="Devos D.P."/>
            <person name="Kaster A.-K."/>
            <person name="Ovreas L."/>
            <person name="Rohde M."/>
            <person name="Galperin M.Y."/>
            <person name="Jogler C."/>
        </authorList>
    </citation>
    <scope>NUCLEOTIDE SEQUENCE [LARGE SCALE GENOMIC DNA]</scope>
    <source>
        <strain evidence="3 4">ElP</strain>
    </source>
</reference>
<gene>
    <name evidence="3" type="ORF">ElP_30980</name>
</gene>